<gene>
    <name evidence="1" type="ORF">BSTOLATCC_MIC56917</name>
</gene>
<dbReference type="Proteomes" id="UP001162131">
    <property type="component" value="Unassembled WGS sequence"/>
</dbReference>
<reference evidence="1" key="1">
    <citation type="submission" date="2021-09" db="EMBL/GenBank/DDBJ databases">
        <authorList>
            <consortium name="AG Swart"/>
            <person name="Singh M."/>
            <person name="Singh A."/>
            <person name="Seah K."/>
            <person name="Emmerich C."/>
        </authorList>
    </citation>
    <scope>NUCLEOTIDE SEQUENCE</scope>
    <source>
        <strain evidence="1">ATCC30299</strain>
    </source>
</reference>
<comment type="caution">
    <text evidence="1">The sequence shown here is derived from an EMBL/GenBank/DDBJ whole genome shotgun (WGS) entry which is preliminary data.</text>
</comment>
<keyword evidence="2" id="KW-1185">Reference proteome</keyword>
<proteinExistence type="predicted"/>
<organism evidence="1 2">
    <name type="scientific">Blepharisma stoltei</name>
    <dbReference type="NCBI Taxonomy" id="1481888"/>
    <lineage>
        <taxon>Eukaryota</taxon>
        <taxon>Sar</taxon>
        <taxon>Alveolata</taxon>
        <taxon>Ciliophora</taxon>
        <taxon>Postciliodesmatophora</taxon>
        <taxon>Heterotrichea</taxon>
        <taxon>Heterotrichida</taxon>
        <taxon>Blepharismidae</taxon>
        <taxon>Blepharisma</taxon>
    </lineage>
</organism>
<name>A0AAU9K6S9_9CILI</name>
<protein>
    <submittedName>
        <fullName evidence="1">Uncharacterized protein</fullName>
    </submittedName>
</protein>
<dbReference type="AlphaFoldDB" id="A0AAU9K6S9"/>
<evidence type="ECO:0000313" key="1">
    <source>
        <dbReference type="EMBL" id="CAG9332624.1"/>
    </source>
</evidence>
<evidence type="ECO:0000313" key="2">
    <source>
        <dbReference type="Proteomes" id="UP001162131"/>
    </source>
</evidence>
<sequence>METFPRHRFTDRYPLFCILLLWGLALYGISIPAKTLENLKVGTWTLAYSEGIWKAHDFKFSCCGSKEDIAISQCQGRQKQLTLEPLRLKHHFQAFLAN</sequence>
<accession>A0AAU9K6S9</accession>
<dbReference type="EMBL" id="CAJZBQ010000055">
    <property type="protein sequence ID" value="CAG9332624.1"/>
    <property type="molecule type" value="Genomic_DNA"/>
</dbReference>